<comment type="similarity">
    <text evidence="1 4">Belongs to the TIFY/JAZ family.</text>
</comment>
<keyword evidence="8" id="KW-1185">Reference proteome</keyword>
<keyword evidence="4" id="KW-0539">Nucleus</keyword>
<organism evidence="7 8">
    <name type="scientific">Panicum miliaceum</name>
    <name type="common">Proso millet</name>
    <name type="synonym">Broomcorn millet</name>
    <dbReference type="NCBI Taxonomy" id="4540"/>
    <lineage>
        <taxon>Eukaryota</taxon>
        <taxon>Viridiplantae</taxon>
        <taxon>Streptophyta</taxon>
        <taxon>Embryophyta</taxon>
        <taxon>Tracheophyta</taxon>
        <taxon>Spermatophyta</taxon>
        <taxon>Magnoliopsida</taxon>
        <taxon>Liliopsida</taxon>
        <taxon>Poales</taxon>
        <taxon>Poaceae</taxon>
        <taxon>PACMAD clade</taxon>
        <taxon>Panicoideae</taxon>
        <taxon>Panicodae</taxon>
        <taxon>Paniceae</taxon>
        <taxon>Panicinae</taxon>
        <taxon>Panicum</taxon>
        <taxon>Panicum sect. Panicum</taxon>
    </lineage>
</organism>
<gene>
    <name evidence="7" type="ORF">C2845_PM03G35710</name>
</gene>
<evidence type="ECO:0000256" key="2">
    <source>
        <dbReference type="ARBA" id="ARBA00022819"/>
    </source>
</evidence>
<feature type="compositionally biased region" description="Low complexity" evidence="5">
    <location>
        <begin position="61"/>
        <end position="92"/>
    </location>
</feature>
<evidence type="ECO:0000313" key="8">
    <source>
        <dbReference type="Proteomes" id="UP000275267"/>
    </source>
</evidence>
<proteinExistence type="inferred from homology"/>
<reference evidence="8" key="1">
    <citation type="journal article" date="2019" name="Nat. Commun.">
        <title>The genome of broomcorn millet.</title>
        <authorList>
            <person name="Zou C."/>
            <person name="Miki D."/>
            <person name="Li D."/>
            <person name="Tang Q."/>
            <person name="Xiao L."/>
            <person name="Rajput S."/>
            <person name="Deng P."/>
            <person name="Jia W."/>
            <person name="Huang R."/>
            <person name="Zhang M."/>
            <person name="Sun Y."/>
            <person name="Hu J."/>
            <person name="Fu X."/>
            <person name="Schnable P.S."/>
            <person name="Li F."/>
            <person name="Zhang H."/>
            <person name="Feng B."/>
            <person name="Zhu X."/>
            <person name="Liu R."/>
            <person name="Schnable J.C."/>
            <person name="Zhu J.-K."/>
            <person name="Zhang H."/>
        </authorList>
    </citation>
    <scope>NUCLEOTIDE SEQUENCE [LARGE SCALE GENOMIC DNA]</scope>
</reference>
<dbReference type="InterPro" id="IPR018467">
    <property type="entry name" value="CCT_CS"/>
</dbReference>
<evidence type="ECO:0000256" key="4">
    <source>
        <dbReference type="RuleBase" id="RU369065"/>
    </source>
</evidence>
<dbReference type="Proteomes" id="UP000275267">
    <property type="component" value="Unassembled WGS sequence"/>
</dbReference>
<keyword evidence="3" id="KW-0832">Ubl conjugation</keyword>
<name>A0A3L6T4E5_PANMI</name>
<keyword evidence="2 4" id="KW-1184">Jasmonic acid signaling pathway</keyword>
<dbReference type="GO" id="GO:2000022">
    <property type="term" value="P:regulation of jasmonic acid mediated signaling pathway"/>
    <property type="evidence" value="ECO:0007669"/>
    <property type="project" value="UniProtKB-UniRule"/>
</dbReference>
<dbReference type="GO" id="GO:0031347">
    <property type="term" value="P:regulation of defense response"/>
    <property type="evidence" value="ECO:0007669"/>
    <property type="project" value="UniProtKB-UniRule"/>
</dbReference>
<sequence>MGAEKQEERGAAAAGVAGRAPAREKSSFAVTCSLLSQYLKEKKGGLQGLGGLGMAPPPAAPAGAFRPPTTMNLLSALDAPPAAEEPNDAAKATSEEAEGHGQPAAENPREAAAGEDEAQQLTIFYGGKVVVFDKFPSAKVKDLLQIVSAGGGGGGGDRAGATAAPQASQNSLSADMPIARRNSLHRFLEKRKGRITAKAPYQVSSAVGADASKQATGDKNSWLGLGQELTVVKQEI</sequence>
<evidence type="ECO:0000256" key="1">
    <source>
        <dbReference type="ARBA" id="ARBA00008614"/>
    </source>
</evidence>
<dbReference type="EMBL" id="PQIB02000002">
    <property type="protein sequence ID" value="RLN33121.1"/>
    <property type="molecule type" value="Genomic_DNA"/>
</dbReference>
<feature type="region of interest" description="Disordered" evidence="5">
    <location>
        <begin position="1"/>
        <end position="25"/>
    </location>
</feature>
<dbReference type="GO" id="GO:0005634">
    <property type="term" value="C:nucleus"/>
    <property type="evidence" value="ECO:0007669"/>
    <property type="project" value="UniProtKB-SubCell"/>
</dbReference>
<comment type="caution">
    <text evidence="7">The sequence shown here is derived from an EMBL/GenBank/DDBJ whole genome shotgun (WGS) entry which is preliminary data.</text>
</comment>
<evidence type="ECO:0000313" key="7">
    <source>
        <dbReference type="EMBL" id="RLN33121.1"/>
    </source>
</evidence>
<evidence type="ECO:0000256" key="5">
    <source>
        <dbReference type="SAM" id="MobiDB-lite"/>
    </source>
</evidence>
<dbReference type="GO" id="GO:0009611">
    <property type="term" value="P:response to wounding"/>
    <property type="evidence" value="ECO:0007669"/>
    <property type="project" value="UniProtKB-UniRule"/>
</dbReference>
<dbReference type="SMART" id="SM00979">
    <property type="entry name" value="TIFY"/>
    <property type="match status" value="1"/>
</dbReference>
<dbReference type="AlphaFoldDB" id="A0A3L6T4E5"/>
<dbReference type="Pfam" id="PF06200">
    <property type="entry name" value="tify"/>
    <property type="match status" value="1"/>
</dbReference>
<feature type="region of interest" description="Disordered" evidence="5">
    <location>
        <begin position="152"/>
        <end position="171"/>
    </location>
</feature>
<comment type="domain">
    <text evidence="4">The jas domain is required for interaction with COI1.</text>
</comment>
<dbReference type="InterPro" id="IPR010399">
    <property type="entry name" value="Tify_dom"/>
</dbReference>
<dbReference type="OrthoDB" id="1937734at2759"/>
<dbReference type="PANTHER" id="PTHR33077:SF50">
    <property type="entry name" value="PROTEIN TIFY 10C"/>
    <property type="match status" value="1"/>
</dbReference>
<feature type="domain" description="Tify" evidence="6">
    <location>
        <begin position="114"/>
        <end position="149"/>
    </location>
</feature>
<feature type="compositionally biased region" description="Low complexity" evidence="5">
    <location>
        <begin position="11"/>
        <end position="20"/>
    </location>
</feature>
<comment type="function">
    <text evidence="4">Repressor of jasmonate responses.</text>
</comment>
<dbReference type="Pfam" id="PF09425">
    <property type="entry name" value="Jas_motif"/>
    <property type="match status" value="1"/>
</dbReference>
<comment type="subcellular location">
    <subcellularLocation>
        <location evidence="4">Nucleus</location>
    </subcellularLocation>
</comment>
<dbReference type="STRING" id="4540.A0A3L6T4E5"/>
<dbReference type="InterPro" id="IPR040390">
    <property type="entry name" value="TIFY/JAZ"/>
</dbReference>
<dbReference type="PROSITE" id="PS51320">
    <property type="entry name" value="TIFY"/>
    <property type="match status" value="1"/>
</dbReference>
<protein>
    <recommendedName>
        <fullName evidence="4">Protein TIFY</fullName>
    </recommendedName>
    <alternativeName>
        <fullName evidence="4">Jasmonate ZIM domain-containing protein</fullName>
    </alternativeName>
</protein>
<evidence type="ECO:0000259" key="6">
    <source>
        <dbReference type="PROSITE" id="PS51320"/>
    </source>
</evidence>
<evidence type="ECO:0000256" key="3">
    <source>
        <dbReference type="ARBA" id="ARBA00022843"/>
    </source>
</evidence>
<feature type="compositionally biased region" description="Basic and acidic residues" evidence="5">
    <location>
        <begin position="1"/>
        <end position="10"/>
    </location>
</feature>
<feature type="region of interest" description="Disordered" evidence="5">
    <location>
        <begin position="49"/>
        <end position="115"/>
    </location>
</feature>
<accession>A0A3L6T4E5</accession>
<dbReference type="PANTHER" id="PTHR33077">
    <property type="entry name" value="PROTEIN TIFY 4A-RELATED-RELATED"/>
    <property type="match status" value="1"/>
</dbReference>